<evidence type="ECO:0000259" key="3">
    <source>
        <dbReference type="PROSITE" id="PS50110"/>
    </source>
</evidence>
<dbReference type="EMBL" id="BAABGY010000026">
    <property type="protein sequence ID" value="GAA4345444.1"/>
    <property type="molecule type" value="Genomic_DNA"/>
</dbReference>
<keyword evidence="5" id="KW-1185">Reference proteome</keyword>
<dbReference type="PANTHER" id="PTHR44591:SF3">
    <property type="entry name" value="RESPONSE REGULATORY DOMAIN-CONTAINING PROTEIN"/>
    <property type="match status" value="1"/>
</dbReference>
<sequence length="133" mass="14996">MPDTQPFRIFIVDDDVDLLMLLERCLEGAGYVVETAASLREAEELRHDFAPDIYLIDINVGGEDGRRLCWTIKMLEARPGVQVLLQTGYDCHHGRAALFGADDVLAKPVPTEYLLLRLQYHLGKAAAARMRNR</sequence>
<evidence type="ECO:0000256" key="1">
    <source>
        <dbReference type="ARBA" id="ARBA00022553"/>
    </source>
</evidence>
<evidence type="ECO:0000313" key="5">
    <source>
        <dbReference type="Proteomes" id="UP001501725"/>
    </source>
</evidence>
<evidence type="ECO:0000256" key="2">
    <source>
        <dbReference type="PROSITE-ProRule" id="PRU00169"/>
    </source>
</evidence>
<organism evidence="4 5">
    <name type="scientific">Flaviaesturariibacter amylovorans</name>
    <dbReference type="NCBI Taxonomy" id="1084520"/>
    <lineage>
        <taxon>Bacteria</taxon>
        <taxon>Pseudomonadati</taxon>
        <taxon>Bacteroidota</taxon>
        <taxon>Chitinophagia</taxon>
        <taxon>Chitinophagales</taxon>
        <taxon>Chitinophagaceae</taxon>
        <taxon>Flaviaestuariibacter</taxon>
    </lineage>
</organism>
<dbReference type="Gene3D" id="3.40.50.2300">
    <property type="match status" value="1"/>
</dbReference>
<accession>A0ABP8HVI7</accession>
<comment type="caution">
    <text evidence="4">The sequence shown here is derived from an EMBL/GenBank/DDBJ whole genome shotgun (WGS) entry which is preliminary data.</text>
</comment>
<dbReference type="SMART" id="SM00448">
    <property type="entry name" value="REC"/>
    <property type="match status" value="1"/>
</dbReference>
<reference evidence="5" key="1">
    <citation type="journal article" date="2019" name="Int. J. Syst. Evol. Microbiol.">
        <title>The Global Catalogue of Microorganisms (GCM) 10K type strain sequencing project: providing services to taxonomists for standard genome sequencing and annotation.</title>
        <authorList>
            <consortium name="The Broad Institute Genomics Platform"/>
            <consortium name="The Broad Institute Genome Sequencing Center for Infectious Disease"/>
            <person name="Wu L."/>
            <person name="Ma J."/>
        </authorList>
    </citation>
    <scope>NUCLEOTIDE SEQUENCE [LARGE SCALE GENOMIC DNA]</scope>
    <source>
        <strain evidence="5">JCM 17919</strain>
    </source>
</reference>
<feature type="modified residue" description="4-aspartylphosphate" evidence="2">
    <location>
        <position position="57"/>
    </location>
</feature>
<dbReference type="Pfam" id="PF00072">
    <property type="entry name" value="Response_reg"/>
    <property type="match status" value="1"/>
</dbReference>
<dbReference type="SUPFAM" id="SSF52172">
    <property type="entry name" value="CheY-like"/>
    <property type="match status" value="1"/>
</dbReference>
<dbReference type="InterPro" id="IPR001789">
    <property type="entry name" value="Sig_transdc_resp-reg_receiver"/>
</dbReference>
<dbReference type="InterPro" id="IPR011006">
    <property type="entry name" value="CheY-like_superfamily"/>
</dbReference>
<protein>
    <submittedName>
        <fullName evidence="4">Response regulator</fullName>
    </submittedName>
</protein>
<keyword evidence="1 2" id="KW-0597">Phosphoprotein</keyword>
<dbReference type="PANTHER" id="PTHR44591">
    <property type="entry name" value="STRESS RESPONSE REGULATOR PROTEIN 1"/>
    <property type="match status" value="1"/>
</dbReference>
<name>A0ABP8HVI7_9BACT</name>
<dbReference type="RefSeq" id="WP_345258563.1">
    <property type="nucleotide sequence ID" value="NZ_BAABGY010000026.1"/>
</dbReference>
<dbReference type="Proteomes" id="UP001501725">
    <property type="component" value="Unassembled WGS sequence"/>
</dbReference>
<dbReference type="InterPro" id="IPR050595">
    <property type="entry name" value="Bact_response_regulator"/>
</dbReference>
<feature type="domain" description="Response regulatory" evidence="3">
    <location>
        <begin position="8"/>
        <end position="122"/>
    </location>
</feature>
<evidence type="ECO:0000313" key="4">
    <source>
        <dbReference type="EMBL" id="GAA4345444.1"/>
    </source>
</evidence>
<proteinExistence type="predicted"/>
<dbReference type="PROSITE" id="PS50110">
    <property type="entry name" value="RESPONSE_REGULATORY"/>
    <property type="match status" value="1"/>
</dbReference>
<gene>
    <name evidence="4" type="ORF">GCM10023184_47400</name>
</gene>
<dbReference type="CDD" id="cd00156">
    <property type="entry name" value="REC"/>
    <property type="match status" value="1"/>
</dbReference>